<evidence type="ECO:0000256" key="5">
    <source>
        <dbReference type="PROSITE-ProRule" id="PRU01091"/>
    </source>
</evidence>
<accession>A0A6F8Z0Y1</accession>
<keyword evidence="2" id="KW-0805">Transcription regulation</keyword>
<dbReference type="SMART" id="SM01043">
    <property type="entry name" value="BTAD"/>
    <property type="match status" value="1"/>
</dbReference>
<gene>
    <name evidence="7" type="ORF">Psuf_092970</name>
</gene>
<evidence type="ECO:0000256" key="2">
    <source>
        <dbReference type="ARBA" id="ARBA00023015"/>
    </source>
</evidence>
<evidence type="ECO:0000313" key="8">
    <source>
        <dbReference type="Proteomes" id="UP000503011"/>
    </source>
</evidence>
<dbReference type="GO" id="GO:0003677">
    <property type="term" value="F:DNA binding"/>
    <property type="evidence" value="ECO:0007669"/>
    <property type="project" value="UniProtKB-UniRule"/>
</dbReference>
<reference evidence="7 8" key="1">
    <citation type="submission" date="2020-03" db="EMBL/GenBank/DDBJ databases">
        <title>Whole genome shotgun sequence of Phytohabitans suffuscus NBRC 105367.</title>
        <authorList>
            <person name="Komaki H."/>
            <person name="Tamura T."/>
        </authorList>
    </citation>
    <scope>NUCLEOTIDE SEQUENCE [LARGE SCALE GENOMIC DNA]</scope>
    <source>
        <strain evidence="7 8">NBRC 105367</strain>
    </source>
</reference>
<dbReference type="InterPro" id="IPR005158">
    <property type="entry name" value="BTAD"/>
</dbReference>
<sequence length="604" mass="66242">MEFRVLGPVGVWNRGAEVPLDGAKQRTVLAALLLSGGRALPDSRLCELLWGEHPPATYPAQIYNYVSRLRKYLGPDVDIRRQWSGYMIHPGDGRLDLAEFERLATLGREAQENHRYEEAADAFHAALALWRGPALMNVTEFLARAETHRLAEMRMAVLERRVETDLLLGRYAQLVPELTRLVGEYPLHEKLRCQLMTALFRTERQADALAVYHEGRRVLAEELGVEPGPTLAATFRAILTAEPARTGGPSVVASSWHAVRPAMLPPAIGDFTGRAAELSALAEVLTGDHACAAQVTGMAGIGKTALALFAAHRDRDRFPDGQLYADLGGNRGNAVEPQEVLGWFLRSLGNAEPSIPRGLDERVRLYRSHLAGRRMLVVLDDAADDAQVRPLLPGEAGCRVLVTSRVSLSDLPGAAVVEVGTLGTAEAVDLLAAVVGKRRVANEPAAARRIVRLCGWLSLGIRVAGSRLVARPHWSLAYFAERLADEQYRLDELRLGTLDVRARLDGSYLALASQSQLALRRLALLEVPHFASWATAAVLGVPRRTGDEVTENLVDARMLEVTGTDGGRRQRHRFHDLVRVFAREKADHVDRMAVAASRVLTTAN</sequence>
<proteinExistence type="inferred from homology"/>
<dbReference type="KEGG" id="psuu:Psuf_092970"/>
<evidence type="ECO:0000256" key="1">
    <source>
        <dbReference type="ARBA" id="ARBA00005820"/>
    </source>
</evidence>
<keyword evidence="8" id="KW-1185">Reference proteome</keyword>
<dbReference type="InterPro" id="IPR027417">
    <property type="entry name" value="P-loop_NTPase"/>
</dbReference>
<dbReference type="GO" id="GO:0000160">
    <property type="term" value="P:phosphorelay signal transduction system"/>
    <property type="evidence" value="ECO:0007669"/>
    <property type="project" value="InterPro"/>
</dbReference>
<dbReference type="SUPFAM" id="SSF52540">
    <property type="entry name" value="P-loop containing nucleoside triphosphate hydrolases"/>
    <property type="match status" value="1"/>
</dbReference>
<dbReference type="PRINTS" id="PR00364">
    <property type="entry name" value="DISEASERSIST"/>
</dbReference>
<keyword evidence="4" id="KW-0804">Transcription</keyword>
<dbReference type="SMART" id="SM00862">
    <property type="entry name" value="Trans_reg_C"/>
    <property type="match status" value="1"/>
</dbReference>
<dbReference type="InterPro" id="IPR001867">
    <property type="entry name" value="OmpR/PhoB-type_DNA-bd"/>
</dbReference>
<dbReference type="AlphaFoldDB" id="A0A6F8Z0Y1"/>
<dbReference type="Pfam" id="PF00931">
    <property type="entry name" value="NB-ARC"/>
    <property type="match status" value="1"/>
</dbReference>
<dbReference type="InterPro" id="IPR016032">
    <property type="entry name" value="Sig_transdc_resp-reg_C-effctor"/>
</dbReference>
<dbReference type="GO" id="GO:0006355">
    <property type="term" value="P:regulation of DNA-templated transcription"/>
    <property type="evidence" value="ECO:0007669"/>
    <property type="project" value="InterPro"/>
</dbReference>
<dbReference type="SUPFAM" id="SSF48452">
    <property type="entry name" value="TPR-like"/>
    <property type="match status" value="1"/>
</dbReference>
<dbReference type="CDD" id="cd15831">
    <property type="entry name" value="BTAD"/>
    <property type="match status" value="1"/>
</dbReference>
<dbReference type="Gene3D" id="3.40.50.300">
    <property type="entry name" value="P-loop containing nucleotide triphosphate hydrolases"/>
    <property type="match status" value="1"/>
</dbReference>
<evidence type="ECO:0000259" key="6">
    <source>
        <dbReference type="PROSITE" id="PS51755"/>
    </source>
</evidence>
<evidence type="ECO:0000256" key="3">
    <source>
        <dbReference type="ARBA" id="ARBA00023125"/>
    </source>
</evidence>
<evidence type="ECO:0000256" key="4">
    <source>
        <dbReference type="ARBA" id="ARBA00023163"/>
    </source>
</evidence>
<dbReference type="GO" id="GO:0043531">
    <property type="term" value="F:ADP binding"/>
    <property type="evidence" value="ECO:0007669"/>
    <property type="project" value="InterPro"/>
</dbReference>
<dbReference type="Proteomes" id="UP000503011">
    <property type="component" value="Chromosome"/>
</dbReference>
<dbReference type="Gene3D" id="1.25.40.10">
    <property type="entry name" value="Tetratricopeptide repeat domain"/>
    <property type="match status" value="1"/>
</dbReference>
<dbReference type="PROSITE" id="PS51755">
    <property type="entry name" value="OMPR_PHOB"/>
    <property type="match status" value="1"/>
</dbReference>
<feature type="domain" description="OmpR/PhoB-type" evidence="6">
    <location>
        <begin position="1"/>
        <end position="90"/>
    </location>
</feature>
<dbReference type="Gene3D" id="1.10.10.10">
    <property type="entry name" value="Winged helix-like DNA-binding domain superfamily/Winged helix DNA-binding domain"/>
    <property type="match status" value="1"/>
</dbReference>
<dbReference type="InterPro" id="IPR011990">
    <property type="entry name" value="TPR-like_helical_dom_sf"/>
</dbReference>
<dbReference type="SUPFAM" id="SSF46894">
    <property type="entry name" value="C-terminal effector domain of the bipartite response regulators"/>
    <property type="match status" value="1"/>
</dbReference>
<dbReference type="InterPro" id="IPR036388">
    <property type="entry name" value="WH-like_DNA-bd_sf"/>
</dbReference>
<dbReference type="InterPro" id="IPR051677">
    <property type="entry name" value="AfsR-DnrI-RedD_regulator"/>
</dbReference>
<protein>
    <recommendedName>
        <fullName evidence="6">OmpR/PhoB-type domain-containing protein</fullName>
    </recommendedName>
</protein>
<dbReference type="EMBL" id="AP022871">
    <property type="protein sequence ID" value="BCB91984.1"/>
    <property type="molecule type" value="Genomic_DNA"/>
</dbReference>
<evidence type="ECO:0000313" key="7">
    <source>
        <dbReference type="EMBL" id="BCB91984.1"/>
    </source>
</evidence>
<dbReference type="Pfam" id="PF03704">
    <property type="entry name" value="BTAD"/>
    <property type="match status" value="1"/>
</dbReference>
<dbReference type="InterPro" id="IPR002182">
    <property type="entry name" value="NB-ARC"/>
</dbReference>
<dbReference type="PANTHER" id="PTHR35807">
    <property type="entry name" value="TRANSCRIPTIONAL REGULATOR REDD-RELATED"/>
    <property type="match status" value="1"/>
</dbReference>
<dbReference type="PANTHER" id="PTHR35807:SF1">
    <property type="entry name" value="TRANSCRIPTIONAL REGULATOR REDD"/>
    <property type="match status" value="1"/>
</dbReference>
<reference evidence="7 8" key="2">
    <citation type="submission" date="2020-03" db="EMBL/GenBank/DDBJ databases">
        <authorList>
            <person name="Ichikawa N."/>
            <person name="Kimura A."/>
            <person name="Kitahashi Y."/>
            <person name="Uohara A."/>
        </authorList>
    </citation>
    <scope>NUCLEOTIDE SEQUENCE [LARGE SCALE GENOMIC DNA]</scope>
    <source>
        <strain evidence="7 8">NBRC 105367</strain>
    </source>
</reference>
<name>A0A6F8Z0Y1_9ACTN</name>
<organism evidence="7 8">
    <name type="scientific">Phytohabitans suffuscus</name>
    <dbReference type="NCBI Taxonomy" id="624315"/>
    <lineage>
        <taxon>Bacteria</taxon>
        <taxon>Bacillati</taxon>
        <taxon>Actinomycetota</taxon>
        <taxon>Actinomycetes</taxon>
        <taxon>Micromonosporales</taxon>
        <taxon>Micromonosporaceae</taxon>
    </lineage>
</organism>
<dbReference type="RefSeq" id="WP_173165667.1">
    <property type="nucleotide sequence ID" value="NZ_AP022871.1"/>
</dbReference>
<keyword evidence="3 5" id="KW-0238">DNA-binding</keyword>
<feature type="DNA-binding region" description="OmpR/PhoB-type" evidence="5">
    <location>
        <begin position="1"/>
        <end position="90"/>
    </location>
</feature>
<comment type="similarity">
    <text evidence="1">Belongs to the AfsR/DnrI/RedD regulatory family.</text>
</comment>